<dbReference type="AlphaFoldDB" id="A0A4Y2M4A3"/>
<accession>A0A4Y2M4A3</accession>
<feature type="region of interest" description="Disordered" evidence="1">
    <location>
        <begin position="55"/>
        <end position="74"/>
    </location>
</feature>
<protein>
    <submittedName>
        <fullName evidence="2">Uncharacterized protein</fullName>
    </submittedName>
</protein>
<evidence type="ECO:0000256" key="1">
    <source>
        <dbReference type="SAM" id="MobiDB-lite"/>
    </source>
</evidence>
<keyword evidence="3" id="KW-1185">Reference proteome</keyword>
<evidence type="ECO:0000313" key="3">
    <source>
        <dbReference type="Proteomes" id="UP000499080"/>
    </source>
</evidence>
<gene>
    <name evidence="2" type="ORF">AVEN_133008_1</name>
</gene>
<dbReference type="Proteomes" id="UP000499080">
    <property type="component" value="Unassembled WGS sequence"/>
</dbReference>
<sequence>MELYLKKETHGFSWKTVLKERLKQFNKFDFAEEFADGTLFEDGETRWILEESPERTTKSVLSSLGDDGLKRRRS</sequence>
<organism evidence="2 3">
    <name type="scientific">Araneus ventricosus</name>
    <name type="common">Orbweaver spider</name>
    <name type="synonym">Epeira ventricosa</name>
    <dbReference type="NCBI Taxonomy" id="182803"/>
    <lineage>
        <taxon>Eukaryota</taxon>
        <taxon>Metazoa</taxon>
        <taxon>Ecdysozoa</taxon>
        <taxon>Arthropoda</taxon>
        <taxon>Chelicerata</taxon>
        <taxon>Arachnida</taxon>
        <taxon>Araneae</taxon>
        <taxon>Araneomorphae</taxon>
        <taxon>Entelegynae</taxon>
        <taxon>Araneoidea</taxon>
        <taxon>Araneidae</taxon>
        <taxon>Araneus</taxon>
    </lineage>
</organism>
<dbReference type="EMBL" id="BGPR01006792">
    <property type="protein sequence ID" value="GBN21898.1"/>
    <property type="molecule type" value="Genomic_DNA"/>
</dbReference>
<reference evidence="2 3" key="1">
    <citation type="journal article" date="2019" name="Sci. Rep.">
        <title>Orb-weaving spider Araneus ventricosus genome elucidates the spidroin gene catalogue.</title>
        <authorList>
            <person name="Kono N."/>
            <person name="Nakamura H."/>
            <person name="Ohtoshi R."/>
            <person name="Moran D.A.P."/>
            <person name="Shinohara A."/>
            <person name="Yoshida Y."/>
            <person name="Fujiwara M."/>
            <person name="Mori M."/>
            <person name="Tomita M."/>
            <person name="Arakawa K."/>
        </authorList>
    </citation>
    <scope>NUCLEOTIDE SEQUENCE [LARGE SCALE GENOMIC DNA]</scope>
</reference>
<comment type="caution">
    <text evidence="2">The sequence shown here is derived from an EMBL/GenBank/DDBJ whole genome shotgun (WGS) entry which is preliminary data.</text>
</comment>
<proteinExistence type="predicted"/>
<name>A0A4Y2M4A3_ARAVE</name>
<evidence type="ECO:0000313" key="2">
    <source>
        <dbReference type="EMBL" id="GBN21898.1"/>
    </source>
</evidence>